<accession>X0V945</accession>
<feature type="non-terminal residue" evidence="1">
    <location>
        <position position="93"/>
    </location>
</feature>
<evidence type="ECO:0008006" key="2">
    <source>
        <dbReference type="Google" id="ProtNLM"/>
    </source>
</evidence>
<dbReference type="AlphaFoldDB" id="X0V945"/>
<gene>
    <name evidence="1" type="ORF">S01H1_44500</name>
</gene>
<sequence length="93" mass="10965">MNRWWLKDNGECYWIELTDRKDIGVDLNAPLHDDAGRENWRYNLLKELNENDFVYHYSKSDDAIVSRSIVAEKYIEDDVIWGARGSSARRKGT</sequence>
<reference evidence="1" key="1">
    <citation type="journal article" date="2014" name="Front. Microbiol.">
        <title>High frequency of phylogenetically diverse reductive dehalogenase-homologous genes in deep subseafloor sedimentary metagenomes.</title>
        <authorList>
            <person name="Kawai M."/>
            <person name="Futagami T."/>
            <person name="Toyoda A."/>
            <person name="Takaki Y."/>
            <person name="Nishi S."/>
            <person name="Hori S."/>
            <person name="Arai W."/>
            <person name="Tsubouchi T."/>
            <person name="Morono Y."/>
            <person name="Uchiyama I."/>
            <person name="Ito T."/>
            <person name="Fujiyama A."/>
            <person name="Inagaki F."/>
            <person name="Takami H."/>
        </authorList>
    </citation>
    <scope>NUCLEOTIDE SEQUENCE</scope>
    <source>
        <strain evidence="1">Expedition CK06-06</strain>
    </source>
</reference>
<proteinExistence type="predicted"/>
<protein>
    <recommendedName>
        <fullName evidence="2">EVE domain-containing protein</fullName>
    </recommendedName>
</protein>
<dbReference type="EMBL" id="BARS01028387">
    <property type="protein sequence ID" value="GAG07877.1"/>
    <property type="molecule type" value="Genomic_DNA"/>
</dbReference>
<evidence type="ECO:0000313" key="1">
    <source>
        <dbReference type="EMBL" id="GAG07877.1"/>
    </source>
</evidence>
<comment type="caution">
    <text evidence="1">The sequence shown here is derived from an EMBL/GenBank/DDBJ whole genome shotgun (WGS) entry which is preliminary data.</text>
</comment>
<organism evidence="1">
    <name type="scientific">marine sediment metagenome</name>
    <dbReference type="NCBI Taxonomy" id="412755"/>
    <lineage>
        <taxon>unclassified sequences</taxon>
        <taxon>metagenomes</taxon>
        <taxon>ecological metagenomes</taxon>
    </lineage>
</organism>
<name>X0V945_9ZZZZ</name>